<keyword evidence="2" id="KW-1185">Reference proteome</keyword>
<dbReference type="InterPro" id="IPR015062">
    <property type="entry name" value="DUF1885"/>
</dbReference>
<dbReference type="Pfam" id="PF08968">
    <property type="entry name" value="DUF1885"/>
    <property type="match status" value="1"/>
</dbReference>
<proteinExistence type="predicted"/>
<name>A0ABP3FWR6_9BACI</name>
<accession>A0ABP3FWR6</accession>
<dbReference type="SUPFAM" id="SSF111171">
    <property type="entry name" value="Rbstp2229 protein"/>
    <property type="match status" value="1"/>
</dbReference>
<dbReference type="EMBL" id="BAAADJ010000014">
    <property type="protein sequence ID" value="GAA0325081.1"/>
    <property type="molecule type" value="Genomic_DNA"/>
</dbReference>
<dbReference type="Gene3D" id="1.20.5.850">
    <property type="entry name" value="Rbstp2229 protein"/>
    <property type="match status" value="1"/>
</dbReference>
<dbReference type="InterPro" id="IPR036294">
    <property type="entry name" value="Rbstp2229-like_sf"/>
</dbReference>
<sequence length="132" mass="15730">MQEEALIRVHNKSKKSTITYEDVKEILQEYVRRTKKTGEQLNWDYDQHAFPYSIEEIQNEAKQFLQLKSIDPPLYHSFYLDIPEEMDDTILRITLSSQSTHADKGKANELCRFISKNWGAELRLFNKRVMQF</sequence>
<dbReference type="Gene3D" id="3.30.310.120">
    <property type="entry name" value="Rbstp2229 like protein"/>
    <property type="match status" value="1"/>
</dbReference>
<dbReference type="RefSeq" id="WP_343797742.1">
    <property type="nucleotide sequence ID" value="NZ_BAAADJ010000014.1"/>
</dbReference>
<dbReference type="Proteomes" id="UP001500782">
    <property type="component" value="Unassembled WGS sequence"/>
</dbReference>
<comment type="caution">
    <text evidence="1">The sequence shown here is derived from an EMBL/GenBank/DDBJ whole genome shotgun (WGS) entry which is preliminary data.</text>
</comment>
<gene>
    <name evidence="1" type="ORF">GCM10008967_14650</name>
</gene>
<organism evidence="1 2">
    <name type="scientific">Bacillus carboniphilus</name>
    <dbReference type="NCBI Taxonomy" id="86663"/>
    <lineage>
        <taxon>Bacteria</taxon>
        <taxon>Bacillati</taxon>
        <taxon>Bacillota</taxon>
        <taxon>Bacilli</taxon>
        <taxon>Bacillales</taxon>
        <taxon>Bacillaceae</taxon>
        <taxon>Bacillus</taxon>
    </lineage>
</organism>
<evidence type="ECO:0000313" key="2">
    <source>
        <dbReference type="Proteomes" id="UP001500782"/>
    </source>
</evidence>
<protein>
    <submittedName>
        <fullName evidence="1">DUF1885 family protein</fullName>
    </submittedName>
</protein>
<reference evidence="2" key="1">
    <citation type="journal article" date="2019" name="Int. J. Syst. Evol. Microbiol.">
        <title>The Global Catalogue of Microorganisms (GCM) 10K type strain sequencing project: providing services to taxonomists for standard genome sequencing and annotation.</title>
        <authorList>
            <consortium name="The Broad Institute Genomics Platform"/>
            <consortium name="The Broad Institute Genome Sequencing Center for Infectious Disease"/>
            <person name="Wu L."/>
            <person name="Ma J."/>
        </authorList>
    </citation>
    <scope>NUCLEOTIDE SEQUENCE [LARGE SCALE GENOMIC DNA]</scope>
    <source>
        <strain evidence="2">JCM 9731</strain>
    </source>
</reference>
<evidence type="ECO:0000313" key="1">
    <source>
        <dbReference type="EMBL" id="GAA0325081.1"/>
    </source>
</evidence>